<gene>
    <name evidence="3" type="ORF">JCM21714_801</name>
</gene>
<keyword evidence="4" id="KW-1185">Reference proteome</keyword>
<dbReference type="Gene3D" id="3.40.50.970">
    <property type="match status" value="1"/>
</dbReference>
<dbReference type="InterPro" id="IPR029061">
    <property type="entry name" value="THDP-binding"/>
</dbReference>
<dbReference type="PANTHER" id="PTHR18968">
    <property type="entry name" value="THIAMINE PYROPHOSPHATE ENZYMES"/>
    <property type="match status" value="1"/>
</dbReference>
<dbReference type="AlphaFoldDB" id="W4VF56"/>
<dbReference type="EMBL" id="BAVS01000001">
    <property type="protein sequence ID" value="GAE91842.1"/>
    <property type="molecule type" value="Genomic_DNA"/>
</dbReference>
<dbReference type="GO" id="GO:0050660">
    <property type="term" value="F:flavin adenine dinucleotide binding"/>
    <property type="evidence" value="ECO:0007669"/>
    <property type="project" value="TreeGrafter"/>
</dbReference>
<comment type="similarity">
    <text evidence="1">Belongs to the TPP enzyme family.</text>
</comment>
<evidence type="ECO:0000259" key="2">
    <source>
        <dbReference type="Pfam" id="PF02775"/>
    </source>
</evidence>
<dbReference type="SUPFAM" id="SSF52518">
    <property type="entry name" value="Thiamin diphosphate-binding fold (THDP-binding)"/>
    <property type="match status" value="1"/>
</dbReference>
<dbReference type="InterPro" id="IPR045229">
    <property type="entry name" value="TPP_enz"/>
</dbReference>
<dbReference type="GO" id="GO:0009099">
    <property type="term" value="P:L-valine biosynthetic process"/>
    <property type="evidence" value="ECO:0007669"/>
    <property type="project" value="TreeGrafter"/>
</dbReference>
<protein>
    <submittedName>
        <fullName evidence="3">Acetolactate synthase large subunit</fullName>
    </submittedName>
</protein>
<sequence>MTLQELSIIQEKGLPVKIIIVNNQALGMVRQWQEAFYSERYSQSIFSIQPDFVKLAEAYNIKGMQIKTQDDFIKALPDIFDYEGPVLVDARVLQQENVYPMIAPGSGINEMIGVKP</sequence>
<dbReference type="PANTHER" id="PTHR18968:SF13">
    <property type="entry name" value="ACETOLACTATE SYNTHASE CATALYTIC SUBUNIT, MITOCHONDRIAL"/>
    <property type="match status" value="1"/>
</dbReference>
<proteinExistence type="inferred from homology"/>
<evidence type="ECO:0000313" key="4">
    <source>
        <dbReference type="Proteomes" id="UP000019102"/>
    </source>
</evidence>
<dbReference type="GO" id="GO:0005948">
    <property type="term" value="C:acetolactate synthase complex"/>
    <property type="evidence" value="ECO:0007669"/>
    <property type="project" value="TreeGrafter"/>
</dbReference>
<dbReference type="GO" id="GO:0030976">
    <property type="term" value="F:thiamine pyrophosphate binding"/>
    <property type="evidence" value="ECO:0007669"/>
    <property type="project" value="InterPro"/>
</dbReference>
<organism evidence="3 4">
    <name type="scientific">Gracilibacillus boraciitolerans JCM 21714</name>
    <dbReference type="NCBI Taxonomy" id="1298598"/>
    <lineage>
        <taxon>Bacteria</taxon>
        <taxon>Bacillati</taxon>
        <taxon>Bacillota</taxon>
        <taxon>Bacilli</taxon>
        <taxon>Bacillales</taxon>
        <taxon>Bacillaceae</taxon>
        <taxon>Gracilibacillus</taxon>
    </lineage>
</organism>
<name>W4VF56_9BACI</name>
<dbReference type="Pfam" id="PF02775">
    <property type="entry name" value="TPP_enzyme_C"/>
    <property type="match status" value="1"/>
</dbReference>
<dbReference type="Proteomes" id="UP000019102">
    <property type="component" value="Unassembled WGS sequence"/>
</dbReference>
<accession>W4VF56</accession>
<dbReference type="GO" id="GO:0003984">
    <property type="term" value="F:acetolactate synthase activity"/>
    <property type="evidence" value="ECO:0007669"/>
    <property type="project" value="TreeGrafter"/>
</dbReference>
<dbReference type="InterPro" id="IPR011766">
    <property type="entry name" value="TPP_enzyme_TPP-bd"/>
</dbReference>
<evidence type="ECO:0000313" key="3">
    <source>
        <dbReference type="EMBL" id="GAE91842.1"/>
    </source>
</evidence>
<dbReference type="STRING" id="1298598.JCM21714_801"/>
<dbReference type="GO" id="GO:0009097">
    <property type="term" value="P:isoleucine biosynthetic process"/>
    <property type="evidence" value="ECO:0007669"/>
    <property type="project" value="TreeGrafter"/>
</dbReference>
<feature type="domain" description="Thiamine pyrophosphate enzyme TPP-binding" evidence="2">
    <location>
        <begin position="1"/>
        <end position="89"/>
    </location>
</feature>
<dbReference type="eggNOG" id="COG0028">
    <property type="taxonomic scope" value="Bacteria"/>
</dbReference>
<comment type="caution">
    <text evidence="3">The sequence shown here is derived from an EMBL/GenBank/DDBJ whole genome shotgun (WGS) entry which is preliminary data.</text>
</comment>
<evidence type="ECO:0000256" key="1">
    <source>
        <dbReference type="ARBA" id="ARBA00007812"/>
    </source>
</evidence>
<reference evidence="3 4" key="1">
    <citation type="journal article" date="2014" name="Genome Announc.">
        <title>Draft Genome Sequence of the Boron-Tolerant and Moderately Halotolerant Bacterium Gracilibacillus boraciitolerans JCM 21714T.</title>
        <authorList>
            <person name="Ahmed I."/>
            <person name="Oshima K."/>
            <person name="Suda W."/>
            <person name="Kitamura K."/>
            <person name="Iida T."/>
            <person name="Ohmori Y."/>
            <person name="Fujiwara T."/>
            <person name="Hattori M."/>
            <person name="Ohkuma M."/>
        </authorList>
    </citation>
    <scope>NUCLEOTIDE SEQUENCE [LARGE SCALE GENOMIC DNA]</scope>
    <source>
        <strain evidence="3 4">JCM 21714</strain>
    </source>
</reference>